<keyword evidence="6" id="KW-0812">Transmembrane</keyword>
<dbReference type="InterPro" id="IPR015421">
    <property type="entry name" value="PyrdxlP-dep_Trfase_major"/>
</dbReference>
<comment type="caution">
    <text evidence="7">The sequence shown here is derived from an EMBL/GenBank/DDBJ whole genome shotgun (WGS) entry which is preliminary data.</text>
</comment>
<evidence type="ECO:0000256" key="4">
    <source>
        <dbReference type="ARBA" id="ARBA00013049"/>
    </source>
</evidence>
<evidence type="ECO:0000313" key="8">
    <source>
        <dbReference type="Proteomes" id="UP000317650"/>
    </source>
</evidence>
<evidence type="ECO:0000256" key="6">
    <source>
        <dbReference type="SAM" id="Phobius"/>
    </source>
</evidence>
<comment type="similarity">
    <text evidence="3">Belongs to the class-III pyridoxal-phosphate-dependent aminotransferase family.</text>
</comment>
<keyword evidence="8" id="KW-1185">Reference proteome</keyword>
<evidence type="ECO:0000313" key="7">
    <source>
        <dbReference type="EMBL" id="THU65974.1"/>
    </source>
</evidence>
<proteinExistence type="inferred from homology"/>
<dbReference type="GO" id="GO:0008453">
    <property type="term" value="F:alanine-glyoxylate transaminase activity"/>
    <property type="evidence" value="ECO:0007669"/>
    <property type="project" value="UniProtKB-EC"/>
</dbReference>
<feature type="transmembrane region" description="Helical" evidence="6">
    <location>
        <begin position="467"/>
        <end position="494"/>
    </location>
</feature>
<dbReference type="FunFam" id="3.40.640.10:FF:000004">
    <property type="entry name" value="Acetylornithine aminotransferase"/>
    <property type="match status" value="1"/>
</dbReference>
<evidence type="ECO:0000256" key="5">
    <source>
        <dbReference type="ARBA" id="ARBA00022898"/>
    </source>
</evidence>
<dbReference type="CDD" id="cd07061">
    <property type="entry name" value="HP_HAP_like"/>
    <property type="match status" value="1"/>
</dbReference>
<protein>
    <recommendedName>
        <fullName evidence="4">alanine--glyoxylate transaminase</fullName>
        <ecNumber evidence="4">2.6.1.44</ecNumber>
    </recommendedName>
</protein>
<dbReference type="STRING" id="52838.A0A4S8JUU1"/>
<dbReference type="GO" id="GO:0005739">
    <property type="term" value="C:mitochondrion"/>
    <property type="evidence" value="ECO:0007669"/>
    <property type="project" value="TreeGrafter"/>
</dbReference>
<evidence type="ECO:0000256" key="1">
    <source>
        <dbReference type="ARBA" id="ARBA00001781"/>
    </source>
</evidence>
<comment type="cofactor">
    <cofactor evidence="2">
        <name>pyridoxal 5'-phosphate</name>
        <dbReference type="ChEBI" id="CHEBI:597326"/>
    </cofactor>
</comment>
<feature type="transmembrane region" description="Helical" evidence="6">
    <location>
        <begin position="435"/>
        <end position="455"/>
    </location>
</feature>
<dbReference type="InterPro" id="IPR029033">
    <property type="entry name" value="His_PPase_superfam"/>
</dbReference>
<dbReference type="InterPro" id="IPR015424">
    <property type="entry name" value="PyrdxlP-dep_Trfase"/>
</dbReference>
<dbReference type="InterPro" id="IPR049704">
    <property type="entry name" value="Aminotrans_3_PPA_site"/>
</dbReference>
<dbReference type="Gene3D" id="3.40.50.1240">
    <property type="entry name" value="Phosphoglycerate mutase-like"/>
    <property type="match status" value="1"/>
</dbReference>
<name>A0A4S8JUU1_MUSBA</name>
<dbReference type="GO" id="GO:0030170">
    <property type="term" value="F:pyridoxal phosphate binding"/>
    <property type="evidence" value="ECO:0007669"/>
    <property type="project" value="InterPro"/>
</dbReference>
<dbReference type="FunFam" id="3.40.50.1240:FF:000017">
    <property type="entry name" value="Histidine acid phosphatase family protein"/>
    <property type="match status" value="1"/>
</dbReference>
<dbReference type="PANTHER" id="PTHR45688:SF13">
    <property type="entry name" value="ALANINE--GLYOXYLATE AMINOTRANSFERASE 2-LIKE"/>
    <property type="match status" value="1"/>
</dbReference>
<dbReference type="EMBL" id="PYDT01000003">
    <property type="protein sequence ID" value="THU65974.1"/>
    <property type="molecule type" value="Genomic_DNA"/>
</dbReference>
<evidence type="ECO:0000256" key="2">
    <source>
        <dbReference type="ARBA" id="ARBA00001933"/>
    </source>
</evidence>
<keyword evidence="5" id="KW-0663">Pyridoxal phosphate</keyword>
<accession>A0A4S8JUU1</accession>
<dbReference type="Gene3D" id="3.40.640.10">
    <property type="entry name" value="Type I PLP-dependent aspartate aminotransferase-like (Major domain)"/>
    <property type="match status" value="1"/>
</dbReference>
<reference evidence="7 8" key="1">
    <citation type="journal article" date="2019" name="Nat. Plants">
        <title>Genome sequencing of Musa balbisiana reveals subgenome evolution and function divergence in polyploid bananas.</title>
        <authorList>
            <person name="Yao X."/>
        </authorList>
    </citation>
    <scope>NUCLEOTIDE SEQUENCE [LARGE SCALE GENOMIC DNA]</scope>
    <source>
        <strain evidence="8">cv. DH-PKW</strain>
        <tissue evidence="7">Leaves</tissue>
    </source>
</reference>
<dbReference type="Gene3D" id="3.90.1150.10">
    <property type="entry name" value="Aspartate Aminotransferase, domain 1"/>
    <property type="match status" value="1"/>
</dbReference>
<gene>
    <name evidence="7" type="ORF">C4D60_Mb05t09300</name>
</gene>
<dbReference type="Pfam" id="PF00328">
    <property type="entry name" value="His_Phos_2"/>
    <property type="match status" value="1"/>
</dbReference>
<comment type="catalytic activity">
    <reaction evidence="1">
        <text>glyoxylate + L-alanine = glycine + pyruvate</text>
        <dbReference type="Rhea" id="RHEA:24248"/>
        <dbReference type="ChEBI" id="CHEBI:15361"/>
        <dbReference type="ChEBI" id="CHEBI:36655"/>
        <dbReference type="ChEBI" id="CHEBI:57305"/>
        <dbReference type="ChEBI" id="CHEBI:57972"/>
        <dbReference type="EC" id="2.6.1.44"/>
    </reaction>
</comment>
<dbReference type="EC" id="2.6.1.44" evidence="4"/>
<dbReference type="Proteomes" id="UP000317650">
    <property type="component" value="Chromosome 5"/>
</dbReference>
<keyword evidence="6" id="KW-1133">Transmembrane helix</keyword>
<dbReference type="InterPro" id="IPR015422">
    <property type="entry name" value="PyrdxlP-dep_Trfase_small"/>
</dbReference>
<dbReference type="PROSITE" id="PS00600">
    <property type="entry name" value="AA_TRANSFER_CLASS_3"/>
    <property type="match status" value="1"/>
</dbReference>
<dbReference type="InterPro" id="IPR005814">
    <property type="entry name" value="Aminotrans_3"/>
</dbReference>
<dbReference type="PANTHER" id="PTHR45688">
    <property type="match status" value="1"/>
</dbReference>
<dbReference type="Pfam" id="PF00202">
    <property type="entry name" value="Aminotran_3"/>
    <property type="match status" value="1"/>
</dbReference>
<dbReference type="SUPFAM" id="SSF53383">
    <property type="entry name" value="PLP-dependent transferases"/>
    <property type="match status" value="1"/>
</dbReference>
<keyword evidence="6" id="KW-0472">Membrane</keyword>
<dbReference type="InterPro" id="IPR000560">
    <property type="entry name" value="His_Pase_clade-2"/>
</dbReference>
<organism evidence="7 8">
    <name type="scientific">Musa balbisiana</name>
    <name type="common">Banana</name>
    <dbReference type="NCBI Taxonomy" id="52838"/>
    <lineage>
        <taxon>Eukaryota</taxon>
        <taxon>Viridiplantae</taxon>
        <taxon>Streptophyta</taxon>
        <taxon>Embryophyta</taxon>
        <taxon>Tracheophyta</taxon>
        <taxon>Spermatophyta</taxon>
        <taxon>Magnoliopsida</taxon>
        <taxon>Liliopsida</taxon>
        <taxon>Zingiberales</taxon>
        <taxon>Musaceae</taxon>
        <taxon>Musa</taxon>
    </lineage>
</organism>
<dbReference type="SUPFAM" id="SSF53254">
    <property type="entry name" value="Phosphoglycerate mutase-like"/>
    <property type="match status" value="1"/>
</dbReference>
<sequence length="1000" mass="111329">MQYLFDEDGRRYLDAFGGIATVCCGHCHPEVIEAIINQMKRLQHSTVLYLNHAIADFAEALASKLPGDLKVVFFTNSGTEANELALMIARLYTGCHDIISLRNAYHGNAAGTMGATAQCNWKFNVIQSGVHHALNPDQYRGVFGSDGEKYAKDVQEIIDFGTSGRVAGFISEAIQGVGGILELAPGYLPSVYNSIKKAGGLCIADEVQAGFARTGSHFWGFEAHGVVPDIVTMAKGIGNGIPIGAVVTTPEIAQVLTRRSYFNTFGGNPVCTAGGHAVLKVLEKEKLQENALVVGSYLKDGLMALKEKHEIIGDVRGRGLMLGVELVTDRQQKTPAKTEILHVMETMKDMGVLVGKGGFYGNVFRITPPLCFSKEDSERVLPTKTCRRTVERTLASLVCDRNCDICYISFHKHRETTAAFSASPLLSCRPRRLGLAAYFLCVPCDIRSIPFPLFIPQHGDRIVALRHLWNALLFIFLVGRMAIAFPTFLLALLLSSSHLPLSSPADEAFDVRRHLSTVTRYDVATETYDGSFSSSAIHDGCRPIHLNLVARHGTRAPTKKRIKELDRLAIRLDLLLNDAKQKAGKDSLQKIPAWLWGWQSPWKGRERGGELIIKGEEELYKLGTRVRERFPQLFDEEYHPDTFRITATQVPRASASAVAFGMGIFAGKGSLGPGQHRSFSVISESRASDIHLRFFDTCETYKEFRTSKEPDVEKMKEPFFDQIASSLSSRYHLNFTRQDISTLWFLCKQEASLLDITNQACGLFNPSEVSLLEWTDDIEVFVLKGYGESVNYRMGVPLLQDVVHSMEQAISAEEGNVASGTSEKARLRFAHAETVVPFTCLLGLFLEGPEFEQIQREQPLNLPPKPPQRRNWRGSSVAPFAGNNMLVLYQCPGNTSNDRLSSGVQRNKYFVHVLHNEIPIPMPGCGQRDFCQFEVFKERIVNPHLKHDFNSVCGIKLKMPEANCPLQKPCSFTSKLSNLFGRFFRKKDHNPCVKNKKNEL</sequence>
<dbReference type="CDD" id="cd00610">
    <property type="entry name" value="OAT_like"/>
    <property type="match status" value="1"/>
</dbReference>
<dbReference type="AlphaFoldDB" id="A0A4S8JUU1"/>
<evidence type="ECO:0000256" key="3">
    <source>
        <dbReference type="ARBA" id="ARBA00008954"/>
    </source>
</evidence>